<feature type="domain" description="Rieske" evidence="8">
    <location>
        <begin position="54"/>
        <end position="161"/>
    </location>
</feature>
<keyword evidence="6" id="KW-0411">Iron-sulfur</keyword>
<dbReference type="SUPFAM" id="SSF55961">
    <property type="entry name" value="Bet v1-like"/>
    <property type="match status" value="1"/>
</dbReference>
<evidence type="ECO:0000256" key="7">
    <source>
        <dbReference type="ARBA" id="ARBA00023027"/>
    </source>
</evidence>
<evidence type="ECO:0000256" key="2">
    <source>
        <dbReference type="ARBA" id="ARBA00022714"/>
    </source>
</evidence>
<dbReference type="SUPFAM" id="SSF50022">
    <property type="entry name" value="ISP domain"/>
    <property type="match status" value="1"/>
</dbReference>
<keyword evidence="4" id="KW-0560">Oxidoreductase</keyword>
<dbReference type="AlphaFoldDB" id="A0A381PJ10"/>
<comment type="cofactor">
    <cofactor evidence="1">
        <name>Fe cation</name>
        <dbReference type="ChEBI" id="CHEBI:24875"/>
    </cofactor>
</comment>
<keyword evidence="2" id="KW-0001">2Fe-2S</keyword>
<dbReference type="Gene3D" id="2.102.10.10">
    <property type="entry name" value="Rieske [2Fe-2S] iron-sulphur domain"/>
    <property type="match status" value="1"/>
</dbReference>
<dbReference type="PANTHER" id="PTHR43756:SF5">
    <property type="entry name" value="CHOLINE MONOOXYGENASE, CHLOROPLASTIC"/>
    <property type="match status" value="1"/>
</dbReference>
<dbReference type="Pfam" id="PF00355">
    <property type="entry name" value="Rieske"/>
    <property type="match status" value="1"/>
</dbReference>
<organism evidence="9">
    <name type="scientific">marine metagenome</name>
    <dbReference type="NCBI Taxonomy" id="408172"/>
    <lineage>
        <taxon>unclassified sequences</taxon>
        <taxon>metagenomes</taxon>
        <taxon>ecological metagenomes</taxon>
    </lineage>
</organism>
<evidence type="ECO:0000256" key="1">
    <source>
        <dbReference type="ARBA" id="ARBA00001962"/>
    </source>
</evidence>
<evidence type="ECO:0000256" key="4">
    <source>
        <dbReference type="ARBA" id="ARBA00023002"/>
    </source>
</evidence>
<dbReference type="GO" id="GO:0016491">
    <property type="term" value="F:oxidoreductase activity"/>
    <property type="evidence" value="ECO:0007669"/>
    <property type="project" value="UniProtKB-KW"/>
</dbReference>
<evidence type="ECO:0000256" key="5">
    <source>
        <dbReference type="ARBA" id="ARBA00023004"/>
    </source>
</evidence>
<evidence type="ECO:0000259" key="8">
    <source>
        <dbReference type="PROSITE" id="PS51296"/>
    </source>
</evidence>
<dbReference type="InterPro" id="IPR017941">
    <property type="entry name" value="Rieske_2Fe-2S"/>
</dbReference>
<evidence type="ECO:0000256" key="6">
    <source>
        <dbReference type="ARBA" id="ARBA00023014"/>
    </source>
</evidence>
<evidence type="ECO:0000256" key="3">
    <source>
        <dbReference type="ARBA" id="ARBA00022723"/>
    </source>
</evidence>
<reference evidence="9" key="1">
    <citation type="submission" date="2018-05" db="EMBL/GenBank/DDBJ databases">
        <authorList>
            <person name="Lanie J.A."/>
            <person name="Ng W.-L."/>
            <person name="Kazmierczak K.M."/>
            <person name="Andrzejewski T.M."/>
            <person name="Davidsen T.M."/>
            <person name="Wayne K.J."/>
            <person name="Tettelin H."/>
            <person name="Glass J.I."/>
            <person name="Rusch D."/>
            <person name="Podicherti R."/>
            <person name="Tsui H.-C.T."/>
            <person name="Winkler M.E."/>
        </authorList>
    </citation>
    <scope>NUCLEOTIDE SEQUENCE</scope>
</reference>
<dbReference type="InterPro" id="IPR015881">
    <property type="entry name" value="ARHD_Rieske_2Fe_2S"/>
</dbReference>
<accession>A0A381PJ10</accession>
<dbReference type="EMBL" id="UINC01001000">
    <property type="protein sequence ID" value="SUZ67012.1"/>
    <property type="molecule type" value="Genomic_DNA"/>
</dbReference>
<keyword evidence="7" id="KW-0520">NAD</keyword>
<proteinExistence type="predicted"/>
<dbReference type="InterPro" id="IPR015879">
    <property type="entry name" value="Ring_hydroxy_dOase_asu_C_dom"/>
</dbReference>
<dbReference type="InterPro" id="IPR001663">
    <property type="entry name" value="Rng_hydr_dOase-A"/>
</dbReference>
<dbReference type="Gene3D" id="3.90.380.10">
    <property type="entry name" value="Naphthalene 1,2-dioxygenase Alpha Subunit, Chain A, domain 1"/>
    <property type="match status" value="1"/>
</dbReference>
<feature type="non-terminal residue" evidence="9">
    <location>
        <position position="1"/>
    </location>
</feature>
<dbReference type="Pfam" id="PF00848">
    <property type="entry name" value="Ring_hydroxyl_A"/>
    <property type="match status" value="1"/>
</dbReference>
<sequence length="419" mass="47601">VKFIATDVTDSPAKLAEMVTEQLKKPGFAIDPYFYRSHVTYQSELEQVIYKSWIYAGHVSQIPNKGDYFLFEIGEDSVIVSRDGNGSVCALHNICRHRGARVCKEKNGNSKSFVCPYHGWVYDTGGALKLARDMESLEGFSREDYGLKKVRLEVFEGMIFINCDSEAADFRAPLEKMKVQLGAYDLESAKIAESKIYEIDANWKLCLENYLECYHCATSHRSYAKLHTLKELQHKVKSINTAMLARAETVTGVAGIGHDFYDYYDQASGFGACSYHSRYALYDGYKTGSEDGNPVAPLMGKMRGYDGGAGDFQMGPLTFMLNYPDHCVLYRFIARGITKTDMELVWFVNGNAVEGEDYEKEKITWLWNQTSLEDEKIITQNSEGVNSHFFTPGPYHPEHEETCMKFIKWYLKALRRAAS</sequence>
<dbReference type="CDD" id="cd03469">
    <property type="entry name" value="Rieske_RO_Alpha_N"/>
    <property type="match status" value="1"/>
</dbReference>
<dbReference type="PANTHER" id="PTHR43756">
    <property type="entry name" value="CHOLINE MONOOXYGENASE, CHLOROPLASTIC"/>
    <property type="match status" value="1"/>
</dbReference>
<name>A0A381PJ10_9ZZZZ</name>
<dbReference type="PROSITE" id="PS51296">
    <property type="entry name" value="RIESKE"/>
    <property type="match status" value="1"/>
</dbReference>
<dbReference type="GO" id="GO:0005506">
    <property type="term" value="F:iron ion binding"/>
    <property type="evidence" value="ECO:0007669"/>
    <property type="project" value="InterPro"/>
</dbReference>
<protein>
    <recommendedName>
        <fullName evidence="8">Rieske domain-containing protein</fullName>
    </recommendedName>
</protein>
<keyword evidence="5" id="KW-0408">Iron</keyword>
<dbReference type="PRINTS" id="PR00090">
    <property type="entry name" value="RNGDIOXGNASE"/>
</dbReference>
<dbReference type="PROSITE" id="PS00570">
    <property type="entry name" value="RING_HYDROXYL_ALPHA"/>
    <property type="match status" value="1"/>
</dbReference>
<gene>
    <name evidence="9" type="ORF">METZ01_LOCUS19866</name>
</gene>
<dbReference type="InterPro" id="IPR036922">
    <property type="entry name" value="Rieske_2Fe-2S_sf"/>
</dbReference>
<keyword evidence="3" id="KW-0479">Metal-binding</keyword>
<evidence type="ECO:0000313" key="9">
    <source>
        <dbReference type="EMBL" id="SUZ67012.1"/>
    </source>
</evidence>
<dbReference type="GO" id="GO:0051537">
    <property type="term" value="F:2 iron, 2 sulfur cluster binding"/>
    <property type="evidence" value="ECO:0007669"/>
    <property type="project" value="UniProtKB-KW"/>
</dbReference>